<dbReference type="InterPro" id="IPR027417">
    <property type="entry name" value="P-loop_NTPase"/>
</dbReference>
<evidence type="ECO:0000256" key="3">
    <source>
        <dbReference type="ARBA" id="ARBA00022741"/>
    </source>
</evidence>
<dbReference type="GO" id="GO:0005524">
    <property type="term" value="F:ATP binding"/>
    <property type="evidence" value="ECO:0007669"/>
    <property type="project" value="UniProtKB-KW"/>
</dbReference>
<evidence type="ECO:0000313" key="7">
    <source>
        <dbReference type="EMBL" id="HBQ49706.1"/>
    </source>
</evidence>
<comment type="caution">
    <text evidence="8">The sequence shown here is derived from an EMBL/GenBank/DDBJ whole genome shotgun (WGS) entry which is preliminary data.</text>
</comment>
<dbReference type="PATRIC" id="fig|1280948.3.peg.832"/>
<evidence type="ECO:0000256" key="1">
    <source>
        <dbReference type="ARBA" id="ARBA00005417"/>
    </source>
</evidence>
<feature type="domain" description="ABC transporter" evidence="5">
    <location>
        <begin position="2"/>
        <end position="231"/>
    </location>
</feature>
<dbReference type="GO" id="GO:0016887">
    <property type="term" value="F:ATP hydrolysis activity"/>
    <property type="evidence" value="ECO:0007669"/>
    <property type="project" value="InterPro"/>
</dbReference>
<dbReference type="PANTHER" id="PTHR43335">
    <property type="entry name" value="ABC TRANSPORTER, ATP-BINDING PROTEIN"/>
    <property type="match status" value="1"/>
</dbReference>
<dbReference type="Proteomes" id="UP000024547">
    <property type="component" value="Unassembled WGS sequence"/>
</dbReference>
<dbReference type="PROSITE" id="PS50893">
    <property type="entry name" value="ABC_TRANSPORTER_2"/>
    <property type="match status" value="1"/>
</dbReference>
<keyword evidence="2" id="KW-0813">Transport</keyword>
<organism evidence="8 9">
    <name type="scientific">Hyphomonas atlantica</name>
    <dbReference type="NCBI Taxonomy" id="1280948"/>
    <lineage>
        <taxon>Bacteria</taxon>
        <taxon>Pseudomonadati</taxon>
        <taxon>Pseudomonadota</taxon>
        <taxon>Alphaproteobacteria</taxon>
        <taxon>Hyphomonadales</taxon>
        <taxon>Hyphomonadaceae</taxon>
        <taxon>Hyphomonas</taxon>
    </lineage>
</organism>
<dbReference type="Gene3D" id="3.40.50.300">
    <property type="entry name" value="P-loop containing nucleotide triphosphate hydrolases"/>
    <property type="match status" value="1"/>
</dbReference>
<dbReference type="EMBL" id="DOGS01000252">
    <property type="protein sequence ID" value="HBQ49706.1"/>
    <property type="molecule type" value="Genomic_DNA"/>
</dbReference>
<dbReference type="AlphaFoldDB" id="A0A059EA80"/>
<dbReference type="STRING" id="1280948.HY36_12970"/>
<dbReference type="InterPro" id="IPR003439">
    <property type="entry name" value="ABC_transporter-like_ATP-bd"/>
</dbReference>
<gene>
    <name evidence="6" type="ORF">DCG65_12235</name>
    <name evidence="7" type="ORF">DD728_12665</name>
    <name evidence="8" type="ORF">HY36_12970</name>
</gene>
<dbReference type="EMBL" id="DMBR01000371">
    <property type="protein sequence ID" value="HAE95322.1"/>
    <property type="molecule type" value="Genomic_DNA"/>
</dbReference>
<proteinExistence type="inferred from homology"/>
<evidence type="ECO:0000313" key="8">
    <source>
        <dbReference type="EMBL" id="KCZ64500.1"/>
    </source>
</evidence>
<dbReference type="SUPFAM" id="SSF52540">
    <property type="entry name" value="P-loop containing nucleoside triphosphate hydrolases"/>
    <property type="match status" value="1"/>
</dbReference>
<evidence type="ECO:0000313" key="6">
    <source>
        <dbReference type="EMBL" id="HAE95322.1"/>
    </source>
</evidence>
<comment type="similarity">
    <text evidence="1">Belongs to the ABC transporter superfamily.</text>
</comment>
<protein>
    <submittedName>
        <fullName evidence="6">Multidrug ABC transporter ATP-binding protein</fullName>
    </submittedName>
    <submittedName>
        <fullName evidence="8">Multidrug ABC transporter ATPase</fullName>
    </submittedName>
</protein>
<evidence type="ECO:0000259" key="5">
    <source>
        <dbReference type="PROSITE" id="PS50893"/>
    </source>
</evidence>
<evidence type="ECO:0000313" key="10">
    <source>
        <dbReference type="Proteomes" id="UP000259173"/>
    </source>
</evidence>
<dbReference type="CDD" id="cd03230">
    <property type="entry name" value="ABC_DR_subfamily_A"/>
    <property type="match status" value="1"/>
</dbReference>
<sequence length="243" mass="25969">MLDIQKLEKSFGEKRAVQGLSFTVEKGTVLGFLGPNGAGKSTSMRMISGVLEPDSGDALIDGKSIVSARREAQAALGYLPEGAPLYDDMTPPEFLAFMASARAIPRSQRKQAIERAIADSRISTVCGQRIGSLSKGYRRRVGLAGAILHDPPVLLLDEPTDGLDPNQKRAVRALIARMAPRKAIVISTHTLTEVPAMCTRAIIVDRGRIVADDTPDGLLKLSADGTLESAFTRLTDQAEAESA</sequence>
<evidence type="ECO:0000256" key="4">
    <source>
        <dbReference type="ARBA" id="ARBA00022840"/>
    </source>
</evidence>
<name>A0A059EA80_9PROT</name>
<dbReference type="EMBL" id="AWFH01000003">
    <property type="protein sequence ID" value="KCZ64500.1"/>
    <property type="molecule type" value="Genomic_DNA"/>
</dbReference>
<dbReference type="Proteomes" id="UP000263957">
    <property type="component" value="Unassembled WGS sequence"/>
</dbReference>
<dbReference type="RefSeq" id="WP_035548874.1">
    <property type="nucleotide sequence ID" value="NZ_AWFH01000003.1"/>
</dbReference>
<dbReference type="OrthoDB" id="9778547at2"/>
<dbReference type="PANTHER" id="PTHR43335:SF2">
    <property type="entry name" value="ABC TRANSPORTER, ATP-BINDING PROTEIN"/>
    <property type="match status" value="1"/>
</dbReference>
<dbReference type="SMART" id="SM00382">
    <property type="entry name" value="AAA"/>
    <property type="match status" value="1"/>
</dbReference>
<evidence type="ECO:0000256" key="2">
    <source>
        <dbReference type="ARBA" id="ARBA00022448"/>
    </source>
</evidence>
<dbReference type="Proteomes" id="UP000259173">
    <property type="component" value="Unassembled WGS sequence"/>
</dbReference>
<dbReference type="eggNOG" id="COG1131">
    <property type="taxonomic scope" value="Bacteria"/>
</dbReference>
<dbReference type="InterPro" id="IPR003593">
    <property type="entry name" value="AAA+_ATPase"/>
</dbReference>
<reference evidence="10 11" key="2">
    <citation type="journal article" date="2018" name="Nat. Biotechnol.">
        <title>A standardized bacterial taxonomy based on genome phylogeny substantially revises the tree of life.</title>
        <authorList>
            <person name="Parks D.H."/>
            <person name="Chuvochina M."/>
            <person name="Waite D.W."/>
            <person name="Rinke C."/>
            <person name="Skarshewski A."/>
            <person name="Chaumeil P.A."/>
            <person name="Hugenholtz P."/>
        </authorList>
    </citation>
    <scope>NUCLEOTIDE SEQUENCE [LARGE SCALE GENOMIC DNA]</scope>
    <source>
        <strain evidence="7">UBA10378</strain>
        <strain evidence="6">UBA8557</strain>
    </source>
</reference>
<keyword evidence="4 6" id="KW-0067">ATP-binding</keyword>
<reference evidence="8 9" key="1">
    <citation type="journal article" date="2014" name="Antonie Van Leeuwenhoek">
        <title>Hyphomonas beringensis sp. nov. and Hyphomonas chukchiensis sp. nov., isolated from surface seawater of the Bering Sea and Chukchi Sea.</title>
        <authorList>
            <person name="Li C."/>
            <person name="Lai Q."/>
            <person name="Li G."/>
            <person name="Dong C."/>
            <person name="Wang J."/>
            <person name="Liao Y."/>
            <person name="Shao Z."/>
        </authorList>
    </citation>
    <scope>NUCLEOTIDE SEQUENCE [LARGE SCALE GENOMIC DNA]</scope>
    <source>
        <strain evidence="8 9">22II1-22F38</strain>
    </source>
</reference>
<dbReference type="Pfam" id="PF00005">
    <property type="entry name" value="ABC_tran"/>
    <property type="match status" value="1"/>
</dbReference>
<keyword evidence="9" id="KW-1185">Reference proteome</keyword>
<keyword evidence="3" id="KW-0547">Nucleotide-binding</keyword>
<evidence type="ECO:0000313" key="9">
    <source>
        <dbReference type="Proteomes" id="UP000024547"/>
    </source>
</evidence>
<accession>A0A059EA80</accession>
<evidence type="ECO:0000313" key="11">
    <source>
        <dbReference type="Proteomes" id="UP000263957"/>
    </source>
</evidence>